<comment type="caution">
    <text evidence="6">The sequence shown here is derived from an EMBL/GenBank/DDBJ whole genome shotgun (WGS) entry which is preliminary data.</text>
</comment>
<dbReference type="RefSeq" id="WP_068900043.1">
    <property type="nucleotide sequence ID" value="NZ_JBHUIF010000013.1"/>
</dbReference>
<dbReference type="InterPro" id="IPR000847">
    <property type="entry name" value="LysR_HTH_N"/>
</dbReference>
<keyword evidence="4" id="KW-0804">Transcription</keyword>
<dbReference type="CDD" id="cd08432">
    <property type="entry name" value="PBP2_GcdR_TrpI_HvrB_AmpR_like"/>
    <property type="match status" value="1"/>
</dbReference>
<dbReference type="PROSITE" id="PS50931">
    <property type="entry name" value="HTH_LYSR"/>
    <property type="match status" value="1"/>
</dbReference>
<dbReference type="SUPFAM" id="SSF46785">
    <property type="entry name" value="Winged helix' DNA-binding domain"/>
    <property type="match status" value="1"/>
</dbReference>
<dbReference type="PANTHER" id="PTHR30537:SF74">
    <property type="entry name" value="HTH-TYPE TRANSCRIPTIONAL REGULATOR TRPI"/>
    <property type="match status" value="1"/>
</dbReference>
<dbReference type="SUPFAM" id="SSF53850">
    <property type="entry name" value="Periplasmic binding protein-like II"/>
    <property type="match status" value="1"/>
</dbReference>
<dbReference type="STRING" id="1080227.A8L45_05505"/>
<evidence type="ECO:0000259" key="5">
    <source>
        <dbReference type="PROSITE" id="PS50931"/>
    </source>
</evidence>
<evidence type="ECO:0000256" key="4">
    <source>
        <dbReference type="ARBA" id="ARBA00023163"/>
    </source>
</evidence>
<evidence type="ECO:0000256" key="1">
    <source>
        <dbReference type="ARBA" id="ARBA00009437"/>
    </source>
</evidence>
<dbReference type="InterPro" id="IPR036388">
    <property type="entry name" value="WH-like_DNA-bd_sf"/>
</dbReference>
<name>A0A1C3EPJ4_9GAMM</name>
<feature type="domain" description="HTH lysR-type" evidence="5">
    <location>
        <begin position="8"/>
        <end position="65"/>
    </location>
</feature>
<keyword evidence="3" id="KW-0238">DNA-binding</keyword>
<dbReference type="OrthoDB" id="5526340at2"/>
<evidence type="ECO:0000313" key="7">
    <source>
        <dbReference type="Proteomes" id="UP000094936"/>
    </source>
</evidence>
<dbReference type="PRINTS" id="PR00039">
    <property type="entry name" value="HTHLYSR"/>
</dbReference>
<dbReference type="InterPro" id="IPR005119">
    <property type="entry name" value="LysR_subst-bd"/>
</dbReference>
<protein>
    <recommendedName>
        <fullName evidence="5">HTH lysR-type domain-containing protein</fullName>
    </recommendedName>
</protein>
<evidence type="ECO:0000313" key="6">
    <source>
        <dbReference type="EMBL" id="ODA35129.1"/>
    </source>
</evidence>
<dbReference type="GO" id="GO:0006351">
    <property type="term" value="P:DNA-templated transcription"/>
    <property type="evidence" value="ECO:0007669"/>
    <property type="project" value="TreeGrafter"/>
</dbReference>
<dbReference type="GO" id="GO:0043565">
    <property type="term" value="F:sequence-specific DNA binding"/>
    <property type="evidence" value="ECO:0007669"/>
    <property type="project" value="TreeGrafter"/>
</dbReference>
<dbReference type="Gene3D" id="3.40.190.10">
    <property type="entry name" value="Periplasmic binding protein-like II"/>
    <property type="match status" value="2"/>
</dbReference>
<dbReference type="InterPro" id="IPR036390">
    <property type="entry name" value="WH_DNA-bd_sf"/>
</dbReference>
<organism evidence="6 7">
    <name type="scientific">Veronia pacifica</name>
    <dbReference type="NCBI Taxonomy" id="1080227"/>
    <lineage>
        <taxon>Bacteria</taxon>
        <taxon>Pseudomonadati</taxon>
        <taxon>Pseudomonadota</taxon>
        <taxon>Gammaproteobacteria</taxon>
        <taxon>Vibrionales</taxon>
        <taxon>Vibrionaceae</taxon>
        <taxon>Veronia</taxon>
    </lineage>
</organism>
<comment type="similarity">
    <text evidence="1">Belongs to the LysR transcriptional regulatory family.</text>
</comment>
<dbReference type="GO" id="GO:0003700">
    <property type="term" value="F:DNA-binding transcription factor activity"/>
    <property type="evidence" value="ECO:0007669"/>
    <property type="project" value="InterPro"/>
</dbReference>
<gene>
    <name evidence="6" type="ORF">A8L45_05505</name>
</gene>
<dbReference type="PANTHER" id="PTHR30537">
    <property type="entry name" value="HTH-TYPE TRANSCRIPTIONAL REGULATOR"/>
    <property type="match status" value="1"/>
</dbReference>
<evidence type="ECO:0000256" key="3">
    <source>
        <dbReference type="ARBA" id="ARBA00023125"/>
    </source>
</evidence>
<dbReference type="InterPro" id="IPR058163">
    <property type="entry name" value="LysR-type_TF_proteobact-type"/>
</dbReference>
<dbReference type="Pfam" id="PF03466">
    <property type="entry name" value="LysR_substrate"/>
    <property type="match status" value="1"/>
</dbReference>
<keyword evidence="7" id="KW-1185">Reference proteome</keyword>
<dbReference type="EMBL" id="LYBM01000006">
    <property type="protein sequence ID" value="ODA35129.1"/>
    <property type="molecule type" value="Genomic_DNA"/>
</dbReference>
<dbReference type="Gene3D" id="1.10.10.10">
    <property type="entry name" value="Winged helix-like DNA-binding domain superfamily/Winged helix DNA-binding domain"/>
    <property type="match status" value="1"/>
</dbReference>
<proteinExistence type="inferred from homology"/>
<dbReference type="AlphaFoldDB" id="A0A1C3EPJ4"/>
<dbReference type="Proteomes" id="UP000094936">
    <property type="component" value="Unassembled WGS sequence"/>
</dbReference>
<sequence>MKPRRLTPPLIALRAFEASARYQSFAKAAEELSVTPGAVSQQVALLEDKLGLQLFERIKQRLRLTPAGEQYLLPLKESFDKIETATLDLLTHGGSKGQIKLGVLPTVATYWLIPKLTEFFERHPEVDLQMVSLELNFVLADRSPDLEGELIDIGLFYGDGQWQNLESEKVLEERIIAVASPKLIGKYSPNESFLTLPLLQHSTRPQTWSPWCQQMKMAELKPSGPSFEHFFMLKQAAISSLGIALLPDVMVQNELQRRELMQVGTNFMIASGAYYLVYKKEKPYQPSIKAFRNWVMQTDQTPYNDAE</sequence>
<accession>A0A1C3EPJ4</accession>
<reference evidence="6 7" key="1">
    <citation type="submission" date="2016-05" db="EMBL/GenBank/DDBJ databases">
        <title>Genomic Taxonomy of the Vibrionaceae.</title>
        <authorList>
            <person name="Gomez-Gil B."/>
            <person name="Enciso-Ibarra J."/>
        </authorList>
    </citation>
    <scope>NUCLEOTIDE SEQUENCE [LARGE SCALE GENOMIC DNA]</scope>
    <source>
        <strain evidence="6 7">CAIM 1920</strain>
    </source>
</reference>
<dbReference type="FunFam" id="1.10.10.10:FF:000038">
    <property type="entry name" value="Glycine cleavage system transcriptional activator"/>
    <property type="match status" value="1"/>
</dbReference>
<evidence type="ECO:0000256" key="2">
    <source>
        <dbReference type="ARBA" id="ARBA00023015"/>
    </source>
</evidence>
<dbReference type="Pfam" id="PF00126">
    <property type="entry name" value="HTH_1"/>
    <property type="match status" value="1"/>
</dbReference>
<keyword evidence="2" id="KW-0805">Transcription regulation</keyword>